<sequence length="134" mass="15020">MWGFMLIFLQLYCGSALGFGNGSTFVSSLVGSLGPFPEEWKGNCTLGDAQDWWYDQTGQFPRTDHSTPYASLESKLAFARPDKSEEERDLAAKVIRKGLSYRPQDRLTAAELLDDPSFNSLLGPYEREIASRDI</sequence>
<dbReference type="Proteomes" id="UP001153332">
    <property type="component" value="Unassembled WGS sequence"/>
</dbReference>
<keyword evidence="2" id="KW-1185">Reference proteome</keyword>
<name>A0ACC2IWD6_9PEZI</name>
<gene>
    <name evidence="1" type="ORF">O1611_g10590</name>
</gene>
<accession>A0ACC2IWD6</accession>
<proteinExistence type="predicted"/>
<evidence type="ECO:0000313" key="2">
    <source>
        <dbReference type="Proteomes" id="UP001153332"/>
    </source>
</evidence>
<evidence type="ECO:0000313" key="1">
    <source>
        <dbReference type="EMBL" id="KAJ8119542.1"/>
    </source>
</evidence>
<dbReference type="EMBL" id="JAPUUL010004380">
    <property type="protein sequence ID" value="KAJ8119542.1"/>
    <property type="molecule type" value="Genomic_DNA"/>
</dbReference>
<organism evidence="1 2">
    <name type="scientific">Lasiodiplodia mahajangana</name>
    <dbReference type="NCBI Taxonomy" id="1108764"/>
    <lineage>
        <taxon>Eukaryota</taxon>
        <taxon>Fungi</taxon>
        <taxon>Dikarya</taxon>
        <taxon>Ascomycota</taxon>
        <taxon>Pezizomycotina</taxon>
        <taxon>Dothideomycetes</taxon>
        <taxon>Dothideomycetes incertae sedis</taxon>
        <taxon>Botryosphaeriales</taxon>
        <taxon>Botryosphaeriaceae</taxon>
        <taxon>Lasiodiplodia</taxon>
    </lineage>
</organism>
<comment type="caution">
    <text evidence="1">The sequence shown here is derived from an EMBL/GenBank/DDBJ whole genome shotgun (WGS) entry which is preliminary data.</text>
</comment>
<reference evidence="1" key="1">
    <citation type="submission" date="2022-12" db="EMBL/GenBank/DDBJ databases">
        <title>Genome Sequence of Lasiodiplodia mahajangana.</title>
        <authorList>
            <person name="Buettner E."/>
        </authorList>
    </citation>
    <scope>NUCLEOTIDE SEQUENCE</scope>
    <source>
        <strain evidence="1">VT137</strain>
    </source>
</reference>
<protein>
    <submittedName>
        <fullName evidence="1">Uncharacterized protein</fullName>
    </submittedName>
</protein>